<evidence type="ECO:0000313" key="13">
    <source>
        <dbReference type="Proteomes" id="UP001215461"/>
    </source>
</evidence>
<comment type="cofactor">
    <cofactor evidence="11">
        <name>Mg(2+)</name>
        <dbReference type="ChEBI" id="CHEBI:18420"/>
    </cofactor>
    <text evidence="11">Binds 1 Mg(2+) ion per subunit.</text>
</comment>
<keyword evidence="9 11" id="KW-0057">Aromatic amino acid biosynthesis</keyword>
<feature type="binding site" evidence="11">
    <location>
        <position position="77"/>
    </location>
    <ligand>
        <name>substrate</name>
    </ligand>
</feature>
<evidence type="ECO:0000256" key="2">
    <source>
        <dbReference type="ARBA" id="ARBA00006997"/>
    </source>
</evidence>
<reference evidence="12 13" key="1">
    <citation type="submission" date="2020-03" db="EMBL/GenBank/DDBJ databases">
        <title>Comparative genomics of Weissella paramesenteroides.</title>
        <authorList>
            <person name="Kant R."/>
            <person name="Takala T."/>
            <person name="Saris P."/>
        </authorList>
    </citation>
    <scope>NUCLEOTIDE SEQUENCE [LARGE SCALE GENOMIC DNA]</scope>
    <source>
        <strain evidence="12 13">SJ27-4</strain>
    </source>
</reference>
<dbReference type="GO" id="GO:0000287">
    <property type="term" value="F:magnesium ion binding"/>
    <property type="evidence" value="ECO:0007669"/>
    <property type="project" value="UniProtKB-UniRule"/>
</dbReference>
<evidence type="ECO:0000256" key="6">
    <source>
        <dbReference type="ARBA" id="ARBA00022741"/>
    </source>
</evidence>
<dbReference type="GO" id="GO:0008652">
    <property type="term" value="P:amino acid biosynthetic process"/>
    <property type="evidence" value="ECO:0007669"/>
    <property type="project" value="UniProtKB-KW"/>
</dbReference>
<dbReference type="PRINTS" id="PR01100">
    <property type="entry name" value="SHIKIMTKNASE"/>
</dbReference>
<comment type="subcellular location">
    <subcellularLocation>
        <location evidence="11">Cytoplasm</location>
    </subcellularLocation>
</comment>
<accession>A0ABD4XGM6</accession>
<feature type="binding site" evidence="11">
    <location>
        <position position="134"/>
    </location>
    <ligand>
        <name>substrate</name>
    </ligand>
</feature>
<dbReference type="InterPro" id="IPR000623">
    <property type="entry name" value="Shikimate_kinase/TSH1"/>
</dbReference>
<comment type="pathway">
    <text evidence="1 11">Metabolic intermediate biosynthesis; chorismate biosynthesis; chorismate from D-erythrose 4-phosphate and phosphoenolpyruvate: step 5/7.</text>
</comment>
<gene>
    <name evidence="11" type="primary">aroK</name>
    <name evidence="12" type="ORF">G9403_01990</name>
</gene>
<evidence type="ECO:0000256" key="11">
    <source>
        <dbReference type="HAMAP-Rule" id="MF_00109"/>
    </source>
</evidence>
<comment type="function">
    <text evidence="11">Catalyzes the specific phosphorylation of the 3-hydroxyl group of shikimic acid using ATP as a cosubstrate.</text>
</comment>
<feature type="binding site" evidence="11">
    <location>
        <position position="56"/>
    </location>
    <ligand>
        <name>substrate</name>
    </ligand>
</feature>
<proteinExistence type="inferred from homology"/>
<feature type="binding site" evidence="11">
    <location>
        <begin position="10"/>
        <end position="15"/>
    </location>
    <ligand>
        <name>ATP</name>
        <dbReference type="ChEBI" id="CHEBI:30616"/>
    </ligand>
</feature>
<keyword evidence="8 11" id="KW-0067">ATP-binding</keyword>
<evidence type="ECO:0000256" key="10">
    <source>
        <dbReference type="ARBA" id="ARBA00048567"/>
    </source>
</evidence>
<dbReference type="EMBL" id="JAANXN010000002">
    <property type="protein sequence ID" value="MDF8370432.1"/>
    <property type="molecule type" value="Genomic_DNA"/>
</dbReference>
<evidence type="ECO:0000256" key="4">
    <source>
        <dbReference type="ARBA" id="ARBA00022605"/>
    </source>
</evidence>
<dbReference type="GO" id="GO:0004765">
    <property type="term" value="F:shikimate kinase activity"/>
    <property type="evidence" value="ECO:0007669"/>
    <property type="project" value="UniProtKB-UniRule"/>
</dbReference>
<comment type="catalytic activity">
    <reaction evidence="10 11">
        <text>shikimate + ATP = 3-phosphoshikimate + ADP + H(+)</text>
        <dbReference type="Rhea" id="RHEA:13121"/>
        <dbReference type="ChEBI" id="CHEBI:15378"/>
        <dbReference type="ChEBI" id="CHEBI:30616"/>
        <dbReference type="ChEBI" id="CHEBI:36208"/>
        <dbReference type="ChEBI" id="CHEBI:145989"/>
        <dbReference type="ChEBI" id="CHEBI:456216"/>
        <dbReference type="EC" id="2.7.1.71"/>
    </reaction>
</comment>
<dbReference type="GO" id="GO:0009073">
    <property type="term" value="P:aromatic amino acid family biosynthetic process"/>
    <property type="evidence" value="ECO:0007669"/>
    <property type="project" value="UniProtKB-KW"/>
</dbReference>
<comment type="subunit">
    <text evidence="11">Monomer.</text>
</comment>
<dbReference type="GO" id="GO:0005737">
    <property type="term" value="C:cytoplasm"/>
    <property type="evidence" value="ECO:0007669"/>
    <property type="project" value="UniProtKB-SubCell"/>
</dbReference>
<evidence type="ECO:0000256" key="9">
    <source>
        <dbReference type="ARBA" id="ARBA00023141"/>
    </source>
</evidence>
<keyword evidence="11" id="KW-0479">Metal-binding</keyword>
<evidence type="ECO:0000256" key="7">
    <source>
        <dbReference type="ARBA" id="ARBA00022777"/>
    </source>
</evidence>
<evidence type="ECO:0000256" key="1">
    <source>
        <dbReference type="ARBA" id="ARBA00004842"/>
    </source>
</evidence>
<evidence type="ECO:0000313" key="12">
    <source>
        <dbReference type="EMBL" id="MDF8370432.1"/>
    </source>
</evidence>
<dbReference type="GO" id="GO:0009423">
    <property type="term" value="P:chorismate biosynthetic process"/>
    <property type="evidence" value="ECO:0007669"/>
    <property type="project" value="UniProtKB-UniRule"/>
</dbReference>
<feature type="binding site" evidence="11">
    <location>
        <position position="14"/>
    </location>
    <ligand>
        <name>Mg(2+)</name>
        <dbReference type="ChEBI" id="CHEBI:18420"/>
    </ligand>
</feature>
<feature type="binding site" evidence="11">
    <location>
        <position position="116"/>
    </location>
    <ligand>
        <name>ATP</name>
        <dbReference type="ChEBI" id="CHEBI:30616"/>
    </ligand>
</feature>
<dbReference type="Gene3D" id="3.40.50.300">
    <property type="entry name" value="P-loop containing nucleotide triphosphate hydrolases"/>
    <property type="match status" value="1"/>
</dbReference>
<dbReference type="HAMAP" id="MF_00109">
    <property type="entry name" value="Shikimate_kinase"/>
    <property type="match status" value="1"/>
</dbReference>
<dbReference type="InterPro" id="IPR023000">
    <property type="entry name" value="Shikimate_kinase_CS"/>
</dbReference>
<sequence length="175" mass="19475">MKVILIGFMGAGKTTVGQLLAKKTNLAFLDTDQLVSQRTGQTPGEIFATVGELGFRQLEQTILQENLVKQGVMATGGGIIELAANRQLLKNSTVPVIYLSGSFNQTVERLVKDNSRPIVRNKSLLELAELWEQRLAKYAEIATETIYTDNKTAAQVAEEVRQYMEAYHDETIENR</sequence>
<feature type="binding site" evidence="11">
    <location>
        <position position="32"/>
    </location>
    <ligand>
        <name>substrate</name>
    </ligand>
</feature>
<evidence type="ECO:0000256" key="3">
    <source>
        <dbReference type="ARBA" id="ARBA00012154"/>
    </source>
</evidence>
<keyword evidence="6 11" id="KW-0547">Nucleotide-binding</keyword>
<dbReference type="InterPro" id="IPR027417">
    <property type="entry name" value="P-loop_NTPase"/>
</dbReference>
<keyword evidence="11" id="KW-0963">Cytoplasm</keyword>
<dbReference type="PANTHER" id="PTHR21087">
    <property type="entry name" value="SHIKIMATE KINASE"/>
    <property type="match status" value="1"/>
</dbReference>
<name>A0ABD4XGM6_WEIPA</name>
<organism evidence="12 13">
    <name type="scientific">Weissella paramesenteroides</name>
    <name type="common">Leuconostoc paramesenteroides</name>
    <dbReference type="NCBI Taxonomy" id="1249"/>
    <lineage>
        <taxon>Bacteria</taxon>
        <taxon>Bacillati</taxon>
        <taxon>Bacillota</taxon>
        <taxon>Bacilli</taxon>
        <taxon>Lactobacillales</taxon>
        <taxon>Lactobacillaceae</taxon>
        <taxon>Weissella</taxon>
    </lineage>
</organism>
<comment type="caution">
    <text evidence="11">Lacks conserved residue(s) required for the propagation of feature annotation.</text>
</comment>
<dbReference type="EC" id="2.7.1.71" evidence="3 11"/>
<keyword evidence="7 11" id="KW-0418">Kinase</keyword>
<comment type="similarity">
    <text evidence="2 11">Belongs to the shikimate kinase family.</text>
</comment>
<comment type="caution">
    <text evidence="12">The sequence shown here is derived from an EMBL/GenBank/DDBJ whole genome shotgun (WGS) entry which is preliminary data.</text>
</comment>
<dbReference type="PANTHER" id="PTHR21087:SF16">
    <property type="entry name" value="SHIKIMATE KINASE 1, CHLOROPLASTIC"/>
    <property type="match status" value="1"/>
</dbReference>
<evidence type="ECO:0000256" key="5">
    <source>
        <dbReference type="ARBA" id="ARBA00022679"/>
    </source>
</evidence>
<dbReference type="Proteomes" id="UP001215461">
    <property type="component" value="Unassembled WGS sequence"/>
</dbReference>
<dbReference type="PROSITE" id="PS01128">
    <property type="entry name" value="SHIKIMATE_KINASE"/>
    <property type="match status" value="1"/>
</dbReference>
<dbReference type="GO" id="GO:0005524">
    <property type="term" value="F:ATP binding"/>
    <property type="evidence" value="ECO:0007669"/>
    <property type="project" value="UniProtKB-UniRule"/>
</dbReference>
<evidence type="ECO:0000256" key="8">
    <source>
        <dbReference type="ARBA" id="ARBA00022840"/>
    </source>
</evidence>
<dbReference type="RefSeq" id="WP_277361920.1">
    <property type="nucleotide sequence ID" value="NZ_JAANXN010000002.1"/>
</dbReference>
<keyword evidence="5 11" id="KW-0808">Transferase</keyword>
<dbReference type="CDD" id="cd00464">
    <property type="entry name" value="SK"/>
    <property type="match status" value="1"/>
</dbReference>
<dbReference type="Pfam" id="PF01202">
    <property type="entry name" value="SKI"/>
    <property type="match status" value="1"/>
</dbReference>
<protein>
    <recommendedName>
        <fullName evidence="3 11">Shikimate kinase</fullName>
        <shortName evidence="11">SK</shortName>
        <ecNumber evidence="3 11">2.7.1.71</ecNumber>
    </recommendedName>
</protein>
<dbReference type="AlphaFoldDB" id="A0ABD4XGM6"/>
<dbReference type="InterPro" id="IPR031322">
    <property type="entry name" value="Shikimate/glucono_kinase"/>
</dbReference>
<dbReference type="SUPFAM" id="SSF52540">
    <property type="entry name" value="P-loop containing nucleoside triphosphate hydrolases"/>
    <property type="match status" value="1"/>
</dbReference>
<keyword evidence="11" id="KW-0460">Magnesium</keyword>
<keyword evidence="4 11" id="KW-0028">Amino-acid biosynthesis</keyword>